<keyword evidence="2" id="KW-1185">Reference proteome</keyword>
<dbReference type="EMBL" id="CM001439">
    <property type="protein sequence ID" value="EHR49093.1"/>
    <property type="molecule type" value="Genomic_DNA"/>
</dbReference>
<protein>
    <submittedName>
        <fullName evidence="1">Uncharacterized protein</fullName>
    </submittedName>
</protein>
<sequence>MNDEYHFGGSEWSQAEHWYPVRGTDPWANSTELAAQQVCPVIPLPRTSPENHG</sequence>
<evidence type="ECO:0000313" key="1">
    <source>
        <dbReference type="EMBL" id="EHR49093.1"/>
    </source>
</evidence>
<dbReference type="STRING" id="882083.SacmaDRAFT_0797"/>
<dbReference type="Proteomes" id="UP000004926">
    <property type="component" value="Chromosome"/>
</dbReference>
<organism evidence="1 2">
    <name type="scientific">Saccharomonospora marina XMU15</name>
    <dbReference type="NCBI Taxonomy" id="882083"/>
    <lineage>
        <taxon>Bacteria</taxon>
        <taxon>Bacillati</taxon>
        <taxon>Actinomycetota</taxon>
        <taxon>Actinomycetes</taxon>
        <taxon>Pseudonocardiales</taxon>
        <taxon>Pseudonocardiaceae</taxon>
        <taxon>Saccharomonospora</taxon>
    </lineage>
</organism>
<accession>H5X7D3</accession>
<gene>
    <name evidence="1" type="ORF">SacmaDRAFT_0797</name>
</gene>
<evidence type="ECO:0000313" key="2">
    <source>
        <dbReference type="Proteomes" id="UP000004926"/>
    </source>
</evidence>
<dbReference type="AlphaFoldDB" id="H5X7D3"/>
<dbReference type="HOGENOM" id="CLU_3065954_0_0_11"/>
<name>H5X7D3_9PSEU</name>
<proteinExistence type="predicted"/>
<reference evidence="1 2" key="1">
    <citation type="journal article" date="2012" name="Stand. Genomic Sci.">
        <title>Genome sequence of the ocean sediment bacterium Saccharomonospora marina type strain (XMU15(T)).</title>
        <authorList>
            <person name="Klenk H.P."/>
            <person name="Lu M."/>
            <person name="Lucas S."/>
            <person name="Lapidus A."/>
            <person name="Copeland A."/>
            <person name="Pitluck S."/>
            <person name="Goodwin L.A."/>
            <person name="Han C."/>
            <person name="Tapia R."/>
            <person name="Brambilla E.M."/>
            <person name="Potter G."/>
            <person name="Land M."/>
            <person name="Ivanova N."/>
            <person name="Rohde M."/>
            <person name="Goker M."/>
            <person name="Detter J.C."/>
            <person name="Li W.J."/>
            <person name="Kyrpides N.C."/>
            <person name="Woyke T."/>
        </authorList>
    </citation>
    <scope>NUCLEOTIDE SEQUENCE [LARGE SCALE GENOMIC DNA]</scope>
    <source>
        <strain evidence="1 2">XMU15</strain>
    </source>
</reference>